<evidence type="ECO:0000313" key="3">
    <source>
        <dbReference type="EnsemblFungi" id="PTTG_11039-t43_1-p1"/>
    </source>
</evidence>
<evidence type="ECO:0000313" key="4">
    <source>
        <dbReference type="Proteomes" id="UP000005240"/>
    </source>
</evidence>
<feature type="signal peptide" evidence="1">
    <location>
        <begin position="1"/>
        <end position="19"/>
    </location>
</feature>
<accession>A0A0C4FCT5</accession>
<dbReference type="OrthoDB" id="10634403at2759"/>
<keyword evidence="4" id="KW-1185">Reference proteome</keyword>
<dbReference type="Proteomes" id="UP000005240">
    <property type="component" value="Unassembled WGS sequence"/>
</dbReference>
<dbReference type="VEuPathDB" id="FungiDB:PTTG_11039"/>
<reference evidence="2" key="2">
    <citation type="submission" date="2016-05" db="EMBL/GenBank/DDBJ databases">
        <title>Comparative analysis highlights variable genome content of wheat rusts and divergence of the mating loci.</title>
        <authorList>
            <person name="Cuomo C.A."/>
            <person name="Bakkeren G."/>
            <person name="Szabo L."/>
            <person name="Khalil H."/>
            <person name="Joly D."/>
            <person name="Goldberg J."/>
            <person name="Young S."/>
            <person name="Zeng Q."/>
            <person name="Fellers J."/>
        </authorList>
    </citation>
    <scope>NUCLEOTIDE SEQUENCE [LARGE SCALE GENOMIC DNA]</scope>
    <source>
        <strain evidence="2">1-1 BBBD Race 1</strain>
    </source>
</reference>
<dbReference type="EMBL" id="ADAS02002881">
    <property type="protein sequence ID" value="OAV85726.1"/>
    <property type="molecule type" value="Genomic_DNA"/>
</dbReference>
<proteinExistence type="predicted"/>
<reference evidence="3" key="4">
    <citation type="submission" date="2025-05" db="UniProtKB">
        <authorList>
            <consortium name="EnsemblFungi"/>
        </authorList>
    </citation>
    <scope>IDENTIFICATION</scope>
    <source>
        <strain evidence="3">isolate 1-1 / race 1 (BBBD)</strain>
    </source>
</reference>
<name>A0A0C4FCT5_PUCT1</name>
<reference evidence="2" key="1">
    <citation type="submission" date="2009-11" db="EMBL/GenBank/DDBJ databases">
        <authorList>
            <consortium name="The Broad Institute Genome Sequencing Platform"/>
            <person name="Ward D."/>
            <person name="Feldgarden M."/>
            <person name="Earl A."/>
            <person name="Young S.K."/>
            <person name="Zeng Q."/>
            <person name="Koehrsen M."/>
            <person name="Alvarado L."/>
            <person name="Berlin A."/>
            <person name="Bochicchio J."/>
            <person name="Borenstein D."/>
            <person name="Chapman S.B."/>
            <person name="Chen Z."/>
            <person name="Engels R."/>
            <person name="Freedman E."/>
            <person name="Gellesch M."/>
            <person name="Goldberg J."/>
            <person name="Griggs A."/>
            <person name="Gujja S."/>
            <person name="Heilman E."/>
            <person name="Heiman D."/>
            <person name="Hepburn T."/>
            <person name="Howarth C."/>
            <person name="Jen D."/>
            <person name="Larson L."/>
            <person name="Lewis B."/>
            <person name="Mehta T."/>
            <person name="Park D."/>
            <person name="Pearson M."/>
            <person name="Roberts A."/>
            <person name="Saif S."/>
            <person name="Shea T."/>
            <person name="Shenoy N."/>
            <person name="Sisk P."/>
            <person name="Stolte C."/>
            <person name="Sykes S."/>
            <person name="Thomson T."/>
            <person name="Walk T."/>
            <person name="White J."/>
            <person name="Yandava C."/>
            <person name="Izard J."/>
            <person name="Baranova O.V."/>
            <person name="Blanton J.M."/>
            <person name="Tanner A.C."/>
            <person name="Dewhirst F.E."/>
            <person name="Haas B."/>
            <person name="Nusbaum C."/>
            <person name="Birren B."/>
        </authorList>
    </citation>
    <scope>NUCLEOTIDE SEQUENCE [LARGE SCALE GENOMIC DNA]</scope>
    <source>
        <strain evidence="2">1-1 BBBD Race 1</strain>
    </source>
</reference>
<dbReference type="STRING" id="630390.A0A0C4FCT5"/>
<evidence type="ECO:0000256" key="1">
    <source>
        <dbReference type="SAM" id="SignalP"/>
    </source>
</evidence>
<feature type="chain" id="PRO_5009386329" evidence="1">
    <location>
        <begin position="20"/>
        <end position="134"/>
    </location>
</feature>
<reference evidence="3 4" key="3">
    <citation type="journal article" date="2017" name="G3 (Bethesda)">
        <title>Comparative analysis highlights variable genome content of wheat rusts and divergence of the mating loci.</title>
        <authorList>
            <person name="Cuomo C.A."/>
            <person name="Bakkeren G."/>
            <person name="Khalil H.B."/>
            <person name="Panwar V."/>
            <person name="Joly D."/>
            <person name="Linning R."/>
            <person name="Sakthikumar S."/>
            <person name="Song X."/>
            <person name="Adiconis X."/>
            <person name="Fan L."/>
            <person name="Goldberg J.M."/>
            <person name="Levin J.Z."/>
            <person name="Young S."/>
            <person name="Zeng Q."/>
            <person name="Anikster Y."/>
            <person name="Bruce M."/>
            <person name="Wang M."/>
            <person name="Yin C."/>
            <person name="McCallum B."/>
            <person name="Szabo L.J."/>
            <person name="Hulbert S."/>
            <person name="Chen X."/>
            <person name="Fellers J.P."/>
        </authorList>
    </citation>
    <scope>NUCLEOTIDE SEQUENCE</scope>
    <source>
        <strain evidence="3">isolate 1-1 / race 1 (BBBD)</strain>
        <strain evidence="4">Isolate 1-1 / race 1 (BBBD)</strain>
    </source>
</reference>
<protein>
    <submittedName>
        <fullName evidence="2 3">Uncharacterized protein</fullName>
    </submittedName>
</protein>
<dbReference type="AlphaFoldDB" id="A0A0C4FCT5"/>
<gene>
    <name evidence="2" type="ORF">PTTG_11039</name>
</gene>
<sequence>MLSSATLSIVLLLASATNALPNGFSQGYISRSYSGNYPIIAQPVQRSYYAEQQPYYGQQQAYFRQLQPDYGYDSDFPSGYQPYPAWGPDYGAPLAGQGYGYRSRTIYGDLPSAVSYLSLLLTLNLPYIDTRFLL</sequence>
<organism evidence="2">
    <name type="scientific">Puccinia triticina (isolate 1-1 / race 1 (BBBD))</name>
    <name type="common">Brown leaf rust fungus</name>
    <dbReference type="NCBI Taxonomy" id="630390"/>
    <lineage>
        <taxon>Eukaryota</taxon>
        <taxon>Fungi</taxon>
        <taxon>Dikarya</taxon>
        <taxon>Basidiomycota</taxon>
        <taxon>Pucciniomycotina</taxon>
        <taxon>Pucciniomycetes</taxon>
        <taxon>Pucciniales</taxon>
        <taxon>Pucciniaceae</taxon>
        <taxon>Puccinia</taxon>
    </lineage>
</organism>
<keyword evidence="1" id="KW-0732">Signal</keyword>
<evidence type="ECO:0000313" key="2">
    <source>
        <dbReference type="EMBL" id="OAV85726.1"/>
    </source>
</evidence>
<dbReference type="EnsemblFungi" id="PTTG_11039-t43_1">
    <property type="protein sequence ID" value="PTTG_11039-t43_1-p1"/>
    <property type="gene ID" value="PTTG_11039"/>
</dbReference>